<evidence type="ECO:0000256" key="1">
    <source>
        <dbReference type="SAM" id="MobiDB-lite"/>
    </source>
</evidence>
<accession>A0A4Y1RYV2</accession>
<feature type="region of interest" description="Disordered" evidence="1">
    <location>
        <begin position="230"/>
        <end position="259"/>
    </location>
</feature>
<proteinExistence type="predicted"/>
<feature type="region of interest" description="Disordered" evidence="1">
    <location>
        <begin position="1"/>
        <end position="48"/>
    </location>
</feature>
<evidence type="ECO:0000313" key="2">
    <source>
        <dbReference type="EMBL" id="BBH09182.1"/>
    </source>
</evidence>
<sequence>MHSLEPSRPADFRERFLPTQTTVSGNTGPKRTTSLPSISPAPPQPPSATVVAGNFHETGRVRQFFRKFVGARSPSFLNQIDRVRHQELGRSAVEVRGIHHRANYSFRAKGMKFPSQTGAASVSEPEEIKRDTTVVITVFHHRTAAGLEAIELELMPVEKPVRMASVAKSVERQVLISSNRRRCPSVPEVSTAKRVRRHGVDPNRSCNEGVMLHSLEPSRPADFRERFLPTQTTVSGNTGPKRTTSLPSISPAPPQPPSATVVAGNFHETGRVRQFFRKFVGARSPSFLNQIDRVRHQELGRSVKETSEGSKP</sequence>
<feature type="compositionally biased region" description="Polar residues" evidence="1">
    <location>
        <begin position="230"/>
        <end position="244"/>
    </location>
</feature>
<name>A0A4Y1RYV2_PRUDU</name>
<reference evidence="2" key="1">
    <citation type="journal article" date="2019" name="Science">
        <title>Mutation of a bHLH transcription factor allowed almond domestication.</title>
        <authorList>
            <person name="Sanchez-Perez R."/>
            <person name="Pavan S."/>
            <person name="Mazzeo R."/>
            <person name="Moldovan C."/>
            <person name="Aiese Cigliano R."/>
            <person name="Del Cueto J."/>
            <person name="Ricciardi F."/>
            <person name="Lotti C."/>
            <person name="Ricciardi L."/>
            <person name="Dicenta F."/>
            <person name="Lopez-Marques R.L."/>
            <person name="Lindberg Moller B."/>
        </authorList>
    </citation>
    <scope>NUCLEOTIDE SEQUENCE</scope>
</reference>
<dbReference type="AlphaFoldDB" id="A0A4Y1RYV2"/>
<dbReference type="EMBL" id="AP019304">
    <property type="protein sequence ID" value="BBH09182.1"/>
    <property type="molecule type" value="Genomic_DNA"/>
</dbReference>
<gene>
    <name evidence="2" type="ORF">Prudu_021606</name>
</gene>
<protein>
    <submittedName>
        <fullName evidence="2">Uncharacterized protein</fullName>
    </submittedName>
</protein>
<feature type="compositionally biased region" description="Polar residues" evidence="1">
    <location>
        <begin position="18"/>
        <end position="33"/>
    </location>
</feature>
<organism evidence="2">
    <name type="scientific">Prunus dulcis</name>
    <name type="common">Almond</name>
    <name type="synonym">Amygdalus dulcis</name>
    <dbReference type="NCBI Taxonomy" id="3755"/>
    <lineage>
        <taxon>Eukaryota</taxon>
        <taxon>Viridiplantae</taxon>
        <taxon>Streptophyta</taxon>
        <taxon>Embryophyta</taxon>
        <taxon>Tracheophyta</taxon>
        <taxon>Spermatophyta</taxon>
        <taxon>Magnoliopsida</taxon>
        <taxon>eudicotyledons</taxon>
        <taxon>Gunneridae</taxon>
        <taxon>Pentapetalae</taxon>
        <taxon>rosids</taxon>
        <taxon>fabids</taxon>
        <taxon>Rosales</taxon>
        <taxon>Rosaceae</taxon>
        <taxon>Amygdaloideae</taxon>
        <taxon>Amygdaleae</taxon>
        <taxon>Prunus</taxon>
    </lineage>
</organism>